<dbReference type="OrthoDB" id="6565187at2"/>
<dbReference type="SUPFAM" id="SSF52540">
    <property type="entry name" value="P-loop containing nucleoside triphosphate hydrolases"/>
    <property type="match status" value="1"/>
</dbReference>
<comment type="caution">
    <text evidence="8">The sequence shown here is derived from an EMBL/GenBank/DDBJ whole genome shotgun (WGS) entry which is preliminary data.</text>
</comment>
<feature type="domain" description="Dynamin N-terminal" evidence="7">
    <location>
        <begin position="144"/>
        <end position="316"/>
    </location>
</feature>
<dbReference type="InterPro" id="IPR027094">
    <property type="entry name" value="Mitofusin_fam"/>
</dbReference>
<evidence type="ECO:0000256" key="4">
    <source>
        <dbReference type="ARBA" id="ARBA00023134"/>
    </source>
</evidence>
<evidence type="ECO:0000256" key="1">
    <source>
        <dbReference type="ARBA" id="ARBA00004370"/>
    </source>
</evidence>
<dbReference type="Proteomes" id="UP000003571">
    <property type="component" value="Unassembled WGS sequence"/>
</dbReference>
<keyword evidence="3" id="KW-0378">Hydrolase</keyword>
<dbReference type="GO" id="GO:0005525">
    <property type="term" value="F:GTP binding"/>
    <property type="evidence" value="ECO:0007669"/>
    <property type="project" value="UniProtKB-KW"/>
</dbReference>
<proteinExistence type="predicted"/>
<evidence type="ECO:0000256" key="3">
    <source>
        <dbReference type="ARBA" id="ARBA00022801"/>
    </source>
</evidence>
<dbReference type="RefSeq" id="WP_002705041.1">
    <property type="nucleotide sequence ID" value="NZ_AGRW01000050.1"/>
</dbReference>
<accession>H7ELV1</accession>
<dbReference type="Gene3D" id="3.40.50.300">
    <property type="entry name" value="P-loop containing nucleotide triphosphate hydrolases"/>
    <property type="match status" value="1"/>
</dbReference>
<dbReference type="EMBL" id="AGRW01000050">
    <property type="protein sequence ID" value="EIC01359.1"/>
    <property type="molecule type" value="Genomic_DNA"/>
</dbReference>
<name>H7ELV1_9SPIR</name>
<dbReference type="InterPro" id="IPR027417">
    <property type="entry name" value="P-loop_NTPase"/>
</dbReference>
<organism evidence="8 9">
    <name type="scientific">Treponema saccharophilum DSM 2985</name>
    <dbReference type="NCBI Taxonomy" id="907348"/>
    <lineage>
        <taxon>Bacteria</taxon>
        <taxon>Pseudomonadati</taxon>
        <taxon>Spirochaetota</taxon>
        <taxon>Spirochaetia</taxon>
        <taxon>Spirochaetales</taxon>
        <taxon>Treponemataceae</taxon>
        <taxon>Treponema</taxon>
    </lineage>
</organism>
<reference evidence="8 9" key="1">
    <citation type="submission" date="2011-09" db="EMBL/GenBank/DDBJ databases">
        <title>The draft genome of Treponema saccharophilum DSM 2985.</title>
        <authorList>
            <consortium name="US DOE Joint Genome Institute (JGI-PGF)"/>
            <person name="Lucas S."/>
            <person name="Copeland A."/>
            <person name="Lapidus A."/>
            <person name="Glavina del Rio T."/>
            <person name="Dalin E."/>
            <person name="Tice H."/>
            <person name="Bruce D."/>
            <person name="Goodwin L."/>
            <person name="Pitluck S."/>
            <person name="Peters L."/>
            <person name="Kyrpides N."/>
            <person name="Mavromatis K."/>
            <person name="Ivanova N."/>
            <person name="Markowitz V."/>
            <person name="Cheng J.-F."/>
            <person name="Hugenholtz P."/>
            <person name="Woyke T."/>
            <person name="Wu D."/>
            <person name="Gronow S."/>
            <person name="Wellnitz S."/>
            <person name="Brambilla E."/>
            <person name="Klenk H.-P."/>
            <person name="Eisen J.A."/>
        </authorList>
    </citation>
    <scope>NUCLEOTIDE SEQUENCE [LARGE SCALE GENOMIC DNA]</scope>
    <source>
        <strain evidence="8 9">DSM 2985</strain>
    </source>
</reference>
<keyword evidence="9" id="KW-1185">Reference proteome</keyword>
<dbReference type="GO" id="GO:0003924">
    <property type="term" value="F:GTPase activity"/>
    <property type="evidence" value="ECO:0007669"/>
    <property type="project" value="InterPro"/>
</dbReference>
<evidence type="ECO:0000256" key="2">
    <source>
        <dbReference type="ARBA" id="ARBA00022741"/>
    </source>
</evidence>
<dbReference type="STRING" id="907348.TresaDRAFT_1251"/>
<evidence type="ECO:0000313" key="8">
    <source>
        <dbReference type="EMBL" id="EIC01359.1"/>
    </source>
</evidence>
<dbReference type="PATRIC" id="fig|907348.3.peg.1899"/>
<keyword evidence="2" id="KW-0547">Nucleotide-binding</keyword>
<comment type="subcellular location">
    <subcellularLocation>
        <location evidence="1">Membrane</location>
    </subcellularLocation>
</comment>
<dbReference type="PANTHER" id="PTHR10465:SF0">
    <property type="entry name" value="SARCALUMENIN"/>
    <property type="match status" value="1"/>
</dbReference>
<keyword evidence="4" id="KW-0342">GTP-binding</keyword>
<dbReference type="InterPro" id="IPR045063">
    <property type="entry name" value="Dynamin_N"/>
</dbReference>
<feature type="coiled-coil region" evidence="6">
    <location>
        <begin position="767"/>
        <end position="797"/>
    </location>
</feature>
<evidence type="ECO:0000313" key="9">
    <source>
        <dbReference type="Proteomes" id="UP000003571"/>
    </source>
</evidence>
<dbReference type="Pfam" id="PF00350">
    <property type="entry name" value="Dynamin_N"/>
    <property type="match status" value="1"/>
</dbReference>
<dbReference type="GO" id="GO:0008053">
    <property type="term" value="P:mitochondrial fusion"/>
    <property type="evidence" value="ECO:0007669"/>
    <property type="project" value="TreeGrafter"/>
</dbReference>
<dbReference type="eggNOG" id="COG0699">
    <property type="taxonomic scope" value="Bacteria"/>
</dbReference>
<dbReference type="PANTHER" id="PTHR10465">
    <property type="entry name" value="TRANSMEMBRANE GTPASE FZO1"/>
    <property type="match status" value="1"/>
</dbReference>
<keyword evidence="5" id="KW-0472">Membrane</keyword>
<dbReference type="AlphaFoldDB" id="H7ELV1"/>
<evidence type="ECO:0000259" key="7">
    <source>
        <dbReference type="Pfam" id="PF00350"/>
    </source>
</evidence>
<keyword evidence="6" id="KW-0175">Coiled coil</keyword>
<evidence type="ECO:0000256" key="5">
    <source>
        <dbReference type="ARBA" id="ARBA00023136"/>
    </source>
</evidence>
<sequence>MTNIELKYNFGTKECAFSDGTRTEDDFISSKSGSELSTWCGELLGHLVETYNEDIALSFTGIERDCDTMADAVERFNEKSGKKIKPFTKKILRQNENAESGSKIEKLKDFYRELTSESCPFDEIRNDKDIENAFNTALNSDFEIAVVATMSSGKSTLINSMLGNEILPARAEATTATIAKIYDDDKADHFWGESYDKDENQIGERIDPLTLENMNRLNDNHKVAEIKIHGNIVGISSQSMKLVLTDTPGPNNSRTDEHKNHTYRLIKEKYKPMILYILNGTQLETNDDNLLLKDIATAMSEGNRQASDRFIFVLNKADEFDSEKGESARRKVEDTKKYLAKHGIRNPKVFPCSAKLAKLIRQYKSGFEFTRKEKYDLQAMLSLFIDDESLHFSDMAEVSANVRAKLDAEIAKAKSTNDEYAEALIHTGIPAVEATISEYLEKYAQPQKITEALHSFLQTINDLGAEAKETGLLKDNSAKIEETKVAIARIKEAIENGHKGEELKAKIEALNVDEALTKEFEELSGEKIGDFISEARKKYCDDKITIEETKDRVGRIQKDLETLRNRFAIDIENLINEKIGDEAQKYMDEYNGYVSDLLGSAFGHEVKSASILGKLATMKLDSSNVSDFEFSVKEKTGTYIDTETRTRTEMRTKTRTGSRKQGGLGGAIKRGIGGFFSSVFGADTDDWGYEDYTYTEEVPVQVKYQVQVEKDKFENRQYVNFTKMFNNIIAAKLDDFGANARKLAFSEAKNQEKALKEAFNASFDELNQKIRGKMDEMQCTLDDKEELERKVRESEKKLAWLSDFKSRLNKMFEA</sequence>
<gene>
    <name evidence="8" type="ORF">TresaDRAFT_1251</name>
</gene>
<evidence type="ECO:0000256" key="6">
    <source>
        <dbReference type="SAM" id="Coils"/>
    </source>
</evidence>
<protein>
    <submittedName>
        <fullName evidence="8">GTPase</fullName>
    </submittedName>
</protein>
<dbReference type="GO" id="GO:0016020">
    <property type="term" value="C:membrane"/>
    <property type="evidence" value="ECO:0007669"/>
    <property type="project" value="UniProtKB-SubCell"/>
</dbReference>